<evidence type="ECO:0000259" key="2">
    <source>
        <dbReference type="PROSITE" id="PS50093"/>
    </source>
</evidence>
<dbReference type="PROSITE" id="PS50093">
    <property type="entry name" value="PKD"/>
    <property type="match status" value="1"/>
</dbReference>
<feature type="chain" id="PRO_5047331500" evidence="1">
    <location>
        <begin position="25"/>
        <end position="663"/>
    </location>
</feature>
<dbReference type="InterPro" id="IPR057171">
    <property type="entry name" value="DUF7849"/>
</dbReference>
<sequence length="663" mass="72710">MGQLKRKPLFFLTGLLLAAVAAHAQVQKAALEDSTIQTAPDSGGLRFSAPLPALTQIPGAPEPFYTHLWDFGDGHFSTEAAPVHNYTAEKDYDVYLYAVNNYDDGKKPERKKIKVAAKGNNNNVASVSTAEKDFFKANGVFELKYNCMAKPNDTMVLLVGWKNTGTQDDQGKLYLFLNEKIFDQTCFESAGDNKGFRFFNSGDSLVAGPPALMAGLEPGKQLKITESGSPPSSVVQVLNYAEAANTFSSTMLLYKNSFMIELGNTAPGAAHFALAELKVTPEMIKDTNATVTVTGVYVPKKGNPVLHRLNIPVVNSHDPNKMNLKGGRLSYRFLSKHKELTYKVRFQNTGKGPARKIALDVATPGSLDPQTVQIKDLSPFCAPCQAGAEKRGCWELEKKENGLLFTLHGIYLPGTNQKGVDDKDSTKGFMEFSIVTKKKLDPVPFKARTAIYFDKNEPIYTNNATGRFKKSISPIVMAGFEKATGKGMVSDGIVTGLGLAPLAPYRPFFQFELYYKQGLKTSAGSYTVERNGFISIDGRKEFPYNKMDSSVAHTLSQIKLIPLQLRHNFGNYFSAGAGISVTANLGGSTETTLTYHGVSANGVAGQIYEQPLSEKIKAFSGIRVQPFIDIQLGKVKLGPQLGIRYYYNEKKNGYTFLYAGWKF</sequence>
<feature type="domain" description="PKD" evidence="2">
    <location>
        <begin position="62"/>
        <end position="101"/>
    </location>
</feature>
<dbReference type="Gene3D" id="2.60.40.10">
    <property type="entry name" value="Immunoglobulins"/>
    <property type="match status" value="1"/>
</dbReference>
<name>A0ABS8PTZ5_9BACT</name>
<dbReference type="InterPro" id="IPR013783">
    <property type="entry name" value="Ig-like_fold"/>
</dbReference>
<evidence type="ECO:0000256" key="1">
    <source>
        <dbReference type="SAM" id="SignalP"/>
    </source>
</evidence>
<dbReference type="InterPro" id="IPR000601">
    <property type="entry name" value="PKD_dom"/>
</dbReference>
<comment type="caution">
    <text evidence="3">The sequence shown here is derived from an EMBL/GenBank/DDBJ whole genome shotgun (WGS) entry which is preliminary data.</text>
</comment>
<dbReference type="CDD" id="cd00146">
    <property type="entry name" value="PKD"/>
    <property type="match status" value="1"/>
</dbReference>
<dbReference type="InterPro" id="IPR055353">
    <property type="entry name" value="DUF7619"/>
</dbReference>
<dbReference type="InterPro" id="IPR035986">
    <property type="entry name" value="PKD_dom_sf"/>
</dbReference>
<dbReference type="SUPFAM" id="SSF49299">
    <property type="entry name" value="PKD domain"/>
    <property type="match status" value="1"/>
</dbReference>
<evidence type="ECO:0000313" key="4">
    <source>
        <dbReference type="Proteomes" id="UP001199816"/>
    </source>
</evidence>
<dbReference type="EMBL" id="JAJNEC010000005">
    <property type="protein sequence ID" value="MCD2424545.1"/>
    <property type="molecule type" value="Genomic_DNA"/>
</dbReference>
<dbReference type="Pfam" id="PF25233">
    <property type="entry name" value="DUF7849"/>
    <property type="match status" value="1"/>
</dbReference>
<dbReference type="Proteomes" id="UP001199816">
    <property type="component" value="Unassembled WGS sequence"/>
</dbReference>
<dbReference type="RefSeq" id="WP_231006666.1">
    <property type="nucleotide sequence ID" value="NZ_JAJNEC010000005.1"/>
</dbReference>
<organism evidence="3 4">
    <name type="scientific">Niabella pedocola</name>
    <dbReference type="NCBI Taxonomy" id="1752077"/>
    <lineage>
        <taxon>Bacteria</taxon>
        <taxon>Pseudomonadati</taxon>
        <taxon>Bacteroidota</taxon>
        <taxon>Chitinophagia</taxon>
        <taxon>Chitinophagales</taxon>
        <taxon>Chitinophagaceae</taxon>
        <taxon>Niabella</taxon>
    </lineage>
</organism>
<proteinExistence type="predicted"/>
<keyword evidence="4" id="KW-1185">Reference proteome</keyword>
<accession>A0ABS8PTZ5</accession>
<gene>
    <name evidence="3" type="ORF">LQ567_17325</name>
</gene>
<feature type="signal peptide" evidence="1">
    <location>
        <begin position="1"/>
        <end position="24"/>
    </location>
</feature>
<keyword evidence="1" id="KW-0732">Signal</keyword>
<reference evidence="3 4" key="1">
    <citation type="submission" date="2021-11" db="EMBL/GenBank/DDBJ databases">
        <title>Genomic of Niabella pedocola.</title>
        <authorList>
            <person name="Wu T."/>
        </authorList>
    </citation>
    <scope>NUCLEOTIDE SEQUENCE [LARGE SCALE GENOMIC DNA]</scope>
    <source>
        <strain evidence="3 4">JCM 31011</strain>
    </source>
</reference>
<dbReference type="Pfam" id="PF24595">
    <property type="entry name" value="DUF7619"/>
    <property type="match status" value="1"/>
</dbReference>
<evidence type="ECO:0000313" key="3">
    <source>
        <dbReference type="EMBL" id="MCD2424545.1"/>
    </source>
</evidence>
<protein>
    <submittedName>
        <fullName evidence="3">PKD domain-containing protein</fullName>
    </submittedName>
</protein>